<reference evidence="2 3" key="1">
    <citation type="journal article" date="2015" name="Environ. Microbiol.">
        <title>Metagenome sequence of Elaphomyces granulatus from sporocarp tissue reveals Ascomycota ectomycorrhizal fingerprints of genome expansion and a Proteobacteria-rich microbiome.</title>
        <authorList>
            <person name="Quandt C.A."/>
            <person name="Kohler A."/>
            <person name="Hesse C.N."/>
            <person name="Sharpton T.J."/>
            <person name="Martin F."/>
            <person name="Spatafora J.W."/>
        </authorList>
    </citation>
    <scope>NUCLEOTIDE SEQUENCE [LARGE SCALE GENOMIC DNA]</scope>
    <source>
        <strain evidence="2 3">OSC145934</strain>
    </source>
</reference>
<dbReference type="PANTHER" id="PTHR42470:SF2">
    <property type="match status" value="1"/>
</dbReference>
<organism evidence="2 3">
    <name type="scientific">Elaphomyces granulatus</name>
    <dbReference type="NCBI Taxonomy" id="519963"/>
    <lineage>
        <taxon>Eukaryota</taxon>
        <taxon>Fungi</taxon>
        <taxon>Dikarya</taxon>
        <taxon>Ascomycota</taxon>
        <taxon>Pezizomycotina</taxon>
        <taxon>Eurotiomycetes</taxon>
        <taxon>Eurotiomycetidae</taxon>
        <taxon>Eurotiales</taxon>
        <taxon>Elaphomycetaceae</taxon>
        <taxon>Elaphomyces</taxon>
    </lineage>
</organism>
<dbReference type="OrthoDB" id="5400850at2759"/>
<keyword evidence="3" id="KW-1185">Reference proteome</keyword>
<dbReference type="Proteomes" id="UP000243515">
    <property type="component" value="Unassembled WGS sequence"/>
</dbReference>
<dbReference type="InterPro" id="IPR057684">
    <property type="entry name" value="DUF7924"/>
</dbReference>
<dbReference type="Pfam" id="PF25545">
    <property type="entry name" value="DUF7924"/>
    <property type="match status" value="1"/>
</dbReference>
<evidence type="ECO:0000313" key="2">
    <source>
        <dbReference type="EMBL" id="OXV05624.1"/>
    </source>
</evidence>
<evidence type="ECO:0000259" key="1">
    <source>
        <dbReference type="Pfam" id="PF25545"/>
    </source>
</evidence>
<dbReference type="EMBL" id="NPHW01006668">
    <property type="protein sequence ID" value="OXV05624.1"/>
    <property type="molecule type" value="Genomic_DNA"/>
</dbReference>
<comment type="caution">
    <text evidence="2">The sequence shown here is derived from an EMBL/GenBank/DDBJ whole genome shotgun (WGS) entry which is preliminary data.</text>
</comment>
<protein>
    <recommendedName>
        <fullName evidence="1">DUF7924 domain-containing protein</fullName>
    </recommendedName>
</protein>
<evidence type="ECO:0000313" key="3">
    <source>
        <dbReference type="Proteomes" id="UP000243515"/>
    </source>
</evidence>
<feature type="domain" description="DUF7924" evidence="1">
    <location>
        <begin position="181"/>
        <end position="376"/>
    </location>
</feature>
<dbReference type="PANTHER" id="PTHR42470">
    <property type="entry name" value="VAST DOMAIN-CONTAINING PROTEIN"/>
    <property type="match status" value="1"/>
</dbReference>
<gene>
    <name evidence="2" type="ORF">Egran_06605</name>
</gene>
<dbReference type="AlphaFoldDB" id="A0A232LNE8"/>
<name>A0A232LNE8_9EURO</name>
<sequence length="412" mass="47765">MARLEDRSILERSALDEFKNPLPQKICDDQTIYLSRNQHCQPAKIAKILGIVTIIDFGFAVCEVTLDAGWTYTALWDLLEKRLKQLMHQMQNIMNKFASHASQLYWGCHQKDLLMRGRRTSMFYNSSGQLEPPLGTPIDELVEKKRECQICQEDAHMGAKRQKELPDDPWIHTNFRKKTVFKRTCNRSRGENETTVIHDITQLIVPSAEILTDRTERHLEILRETTTAGWTNAIPFYGPRIQEKHSIWNSYKSCSLSSAMTAHTYNMYLPFLTSEVKYGASALVLLIDRMFIVKTVALRGLIKLFRLVSQENELLREINGFSISQSDKYVRIWGHYAVINRGDFTFNRHPIANFDISTTAEGDRRWKTYAFVRNVYGLRFVASRAPKFQRQNSRCSNGWHTAYHCALLLDIC</sequence>
<proteinExistence type="predicted"/>
<accession>A0A232LNE8</accession>